<dbReference type="EMBL" id="JBHSPF010000050">
    <property type="protein sequence ID" value="MFC5629127.1"/>
    <property type="molecule type" value="Genomic_DNA"/>
</dbReference>
<dbReference type="InterPro" id="IPR029050">
    <property type="entry name" value="Immunoprotect_excell_Ig-like"/>
</dbReference>
<feature type="signal peptide" evidence="3">
    <location>
        <begin position="1"/>
        <end position="18"/>
    </location>
</feature>
<accession>A0ABW0U6J8</accession>
<comment type="caution">
    <text evidence="4">The sequence shown here is derived from an EMBL/GenBank/DDBJ whole genome shotgun (WGS) entry which is preliminary data.</text>
</comment>
<evidence type="ECO:0000313" key="5">
    <source>
        <dbReference type="Proteomes" id="UP001596143"/>
    </source>
</evidence>
<dbReference type="RefSeq" id="WP_270896972.1">
    <property type="nucleotide sequence ID" value="NZ_JBHSPF010000050.1"/>
</dbReference>
<evidence type="ECO:0008006" key="6">
    <source>
        <dbReference type="Google" id="ProtNLM"/>
    </source>
</evidence>
<gene>
    <name evidence="4" type="ORF">ACFPTR_09655</name>
</gene>
<keyword evidence="5" id="KW-1185">Reference proteome</keyword>
<organism evidence="4 5">
    <name type="scientific">Aliibacillus thermotolerans</name>
    <dbReference type="NCBI Taxonomy" id="1834418"/>
    <lineage>
        <taxon>Bacteria</taxon>
        <taxon>Bacillati</taxon>
        <taxon>Bacillota</taxon>
        <taxon>Bacilli</taxon>
        <taxon>Bacillales</taxon>
        <taxon>Bacillaceae</taxon>
        <taxon>Aliibacillus</taxon>
    </lineage>
</organism>
<keyword evidence="1 3" id="KW-0732">Signal</keyword>
<reference evidence="5" key="1">
    <citation type="journal article" date="2019" name="Int. J. Syst. Evol. Microbiol.">
        <title>The Global Catalogue of Microorganisms (GCM) 10K type strain sequencing project: providing services to taxonomists for standard genome sequencing and annotation.</title>
        <authorList>
            <consortium name="The Broad Institute Genomics Platform"/>
            <consortium name="The Broad Institute Genome Sequencing Center for Infectious Disease"/>
            <person name="Wu L."/>
            <person name="Ma J."/>
        </authorList>
    </citation>
    <scope>NUCLEOTIDE SEQUENCE [LARGE SCALE GENOMIC DNA]</scope>
    <source>
        <strain evidence="5">CGMCC 1.15790</strain>
    </source>
</reference>
<dbReference type="PROSITE" id="PS51257">
    <property type="entry name" value="PROKAR_LIPOPROTEIN"/>
    <property type="match status" value="1"/>
</dbReference>
<evidence type="ECO:0000256" key="1">
    <source>
        <dbReference type="ARBA" id="ARBA00022729"/>
    </source>
</evidence>
<protein>
    <recommendedName>
        <fullName evidence="6">DUF4352 domain-containing protein</fullName>
    </recommendedName>
</protein>
<proteinExistence type="predicted"/>
<feature type="region of interest" description="Disordered" evidence="2">
    <location>
        <begin position="26"/>
        <end position="67"/>
    </location>
</feature>
<dbReference type="Proteomes" id="UP001596143">
    <property type="component" value="Unassembled WGS sequence"/>
</dbReference>
<sequence length="206" mass="22972">MKKIIMFFVMLSFVVMMMACGESSSQVSESEGNNANDEIVEETSSNGDEENTEESEEEEFGTRNNPVAHGVSVDVEVSDWLFGDAHYEMELIESISGAEALEMVKASNEFNDEPGDGKEYILAKFRLQLIEVEEEPFDVNPQQFDIVSAGGASYEDFVSVAGLDPEFRSDLYEGGEIEGWVPFLVDANDEKPLAKYGDIWFDLRGE</sequence>
<feature type="compositionally biased region" description="Acidic residues" evidence="2">
    <location>
        <begin position="47"/>
        <end position="59"/>
    </location>
</feature>
<evidence type="ECO:0000256" key="2">
    <source>
        <dbReference type="SAM" id="MobiDB-lite"/>
    </source>
</evidence>
<feature type="chain" id="PRO_5045299073" description="DUF4352 domain-containing protein" evidence="3">
    <location>
        <begin position="19"/>
        <end position="206"/>
    </location>
</feature>
<evidence type="ECO:0000256" key="3">
    <source>
        <dbReference type="SAM" id="SignalP"/>
    </source>
</evidence>
<dbReference type="Gene3D" id="2.60.40.1240">
    <property type="match status" value="1"/>
</dbReference>
<evidence type="ECO:0000313" key="4">
    <source>
        <dbReference type="EMBL" id="MFC5629127.1"/>
    </source>
</evidence>
<name>A0ABW0U6J8_9BACI</name>